<sequence>MISLKEGSGVKEILVCPSILIRSPVLTFTLSRLLTPINLNVPNPLIFTY</sequence>
<dbReference type="EMBL" id="JGDS01000052">
    <property type="protein sequence ID" value="EXZ73096.1"/>
    <property type="molecule type" value="Genomic_DNA"/>
</dbReference>
<evidence type="ECO:0000313" key="1">
    <source>
        <dbReference type="EMBL" id="EXZ73096.1"/>
    </source>
</evidence>
<name>A0A016E7I9_BACFG</name>
<organism evidence="1 2">
    <name type="scientific">Bacteroides fragilis str. 3976T8</name>
    <dbReference type="NCBI Taxonomy" id="1339314"/>
    <lineage>
        <taxon>Bacteria</taxon>
        <taxon>Pseudomonadati</taxon>
        <taxon>Bacteroidota</taxon>
        <taxon>Bacteroidia</taxon>
        <taxon>Bacteroidales</taxon>
        <taxon>Bacteroidaceae</taxon>
        <taxon>Bacteroides</taxon>
    </lineage>
</organism>
<gene>
    <name evidence="1" type="ORF">M123_2517</name>
</gene>
<accession>A0A016E7I9</accession>
<dbReference type="Proteomes" id="UP000020938">
    <property type="component" value="Unassembled WGS sequence"/>
</dbReference>
<protein>
    <submittedName>
        <fullName evidence="1">Uncharacterized protein</fullName>
    </submittedName>
</protein>
<comment type="caution">
    <text evidence="1">The sequence shown here is derived from an EMBL/GenBank/DDBJ whole genome shotgun (WGS) entry which is preliminary data.</text>
</comment>
<proteinExistence type="predicted"/>
<dbReference type="AlphaFoldDB" id="A0A016E7I9"/>
<evidence type="ECO:0000313" key="2">
    <source>
        <dbReference type="Proteomes" id="UP000020938"/>
    </source>
</evidence>
<reference evidence="1 2" key="1">
    <citation type="submission" date="2014-02" db="EMBL/GenBank/DDBJ databases">
        <authorList>
            <person name="Sears C."/>
            <person name="Carroll K."/>
            <person name="Sack B.R."/>
            <person name="Qadri F."/>
            <person name="Myers L.L."/>
            <person name="Chung G.-T."/>
            <person name="Escheverria P."/>
            <person name="Fraser C.M."/>
            <person name="Sadzewicz L."/>
            <person name="Shefchek K.A."/>
            <person name="Tallon L."/>
            <person name="Das S.P."/>
            <person name="Daugherty S."/>
            <person name="Mongodin E.F."/>
        </authorList>
    </citation>
    <scope>NUCLEOTIDE SEQUENCE [LARGE SCALE GENOMIC DNA]</scope>
    <source>
        <strain evidence="1 2">3976T8</strain>
    </source>
</reference>